<dbReference type="SUPFAM" id="SSF50475">
    <property type="entry name" value="FMN-binding split barrel"/>
    <property type="match status" value="1"/>
</dbReference>
<comment type="caution">
    <text evidence="3">The sequence shown here is derived from an EMBL/GenBank/DDBJ whole genome shotgun (WGS) entry which is preliminary data.</text>
</comment>
<evidence type="ECO:0000313" key="4">
    <source>
        <dbReference type="Proteomes" id="UP000241118"/>
    </source>
</evidence>
<dbReference type="InterPro" id="IPR004378">
    <property type="entry name" value="F420H2_quin_Rdtase"/>
</dbReference>
<dbReference type="EMBL" id="PYAX01000007">
    <property type="protein sequence ID" value="PSL54088.1"/>
    <property type="molecule type" value="Genomic_DNA"/>
</dbReference>
<keyword evidence="4" id="KW-1185">Reference proteome</keyword>
<dbReference type="Gene3D" id="2.30.110.10">
    <property type="entry name" value="Electron Transport, Fmn-binding Protein, Chain A"/>
    <property type="match status" value="1"/>
</dbReference>
<dbReference type="PANTHER" id="PTHR39428:SF1">
    <property type="entry name" value="F420H(2)-DEPENDENT QUINONE REDUCTASE RV1261C"/>
    <property type="match status" value="1"/>
</dbReference>
<comment type="catalytic activity">
    <reaction evidence="2">
        <text>oxidized coenzyme F420-(gamma-L-Glu)(n) + a quinol + H(+) = reduced coenzyme F420-(gamma-L-Glu)(n) + a quinone</text>
        <dbReference type="Rhea" id="RHEA:39663"/>
        <dbReference type="Rhea" id="RHEA-COMP:12939"/>
        <dbReference type="Rhea" id="RHEA-COMP:14378"/>
        <dbReference type="ChEBI" id="CHEBI:15378"/>
        <dbReference type="ChEBI" id="CHEBI:24646"/>
        <dbReference type="ChEBI" id="CHEBI:132124"/>
        <dbReference type="ChEBI" id="CHEBI:133980"/>
        <dbReference type="ChEBI" id="CHEBI:139511"/>
    </reaction>
</comment>
<dbReference type="OrthoDB" id="8225825at2"/>
<dbReference type="PANTHER" id="PTHR39428">
    <property type="entry name" value="F420H(2)-DEPENDENT QUINONE REDUCTASE RV1261C"/>
    <property type="match status" value="1"/>
</dbReference>
<protein>
    <submittedName>
        <fullName evidence="3">Deazaflavin-dependent oxidoreductase (Nitroreductase family)</fullName>
    </submittedName>
</protein>
<dbReference type="InterPro" id="IPR012349">
    <property type="entry name" value="Split_barrel_FMN-bd"/>
</dbReference>
<reference evidence="3 4" key="1">
    <citation type="submission" date="2018-03" db="EMBL/GenBank/DDBJ databases">
        <title>Genomic Encyclopedia of Type Strains, Phase III (KMG-III): the genomes of soil and plant-associated and newly described type strains.</title>
        <authorList>
            <person name="Whitman W."/>
        </authorList>
    </citation>
    <scope>NUCLEOTIDE SEQUENCE [LARGE SCALE GENOMIC DNA]</scope>
    <source>
        <strain evidence="3 4">CGMCC 4.7097</strain>
    </source>
</reference>
<dbReference type="AlphaFoldDB" id="A0A2P8I6I7"/>
<evidence type="ECO:0000256" key="1">
    <source>
        <dbReference type="ARBA" id="ARBA00008710"/>
    </source>
</evidence>
<name>A0A2P8I6I7_SACCR</name>
<evidence type="ECO:0000313" key="3">
    <source>
        <dbReference type="EMBL" id="PSL54088.1"/>
    </source>
</evidence>
<dbReference type="Proteomes" id="UP000241118">
    <property type="component" value="Unassembled WGS sequence"/>
</dbReference>
<proteinExistence type="inferred from homology"/>
<dbReference type="NCBIfam" id="TIGR00026">
    <property type="entry name" value="hi_GC_TIGR00026"/>
    <property type="match status" value="1"/>
</dbReference>
<gene>
    <name evidence="3" type="ORF">B0I31_107142</name>
</gene>
<dbReference type="GO" id="GO:0016491">
    <property type="term" value="F:oxidoreductase activity"/>
    <property type="evidence" value="ECO:0007669"/>
    <property type="project" value="InterPro"/>
</dbReference>
<evidence type="ECO:0000256" key="2">
    <source>
        <dbReference type="ARBA" id="ARBA00049106"/>
    </source>
</evidence>
<dbReference type="RefSeq" id="WP_106617208.1">
    <property type="nucleotide sequence ID" value="NZ_PYAX01000007.1"/>
</dbReference>
<accession>A0A2P8I6I7</accession>
<organism evidence="3 4">
    <name type="scientific">Saccharothrix carnea</name>
    <dbReference type="NCBI Taxonomy" id="1280637"/>
    <lineage>
        <taxon>Bacteria</taxon>
        <taxon>Bacillati</taxon>
        <taxon>Actinomycetota</taxon>
        <taxon>Actinomycetes</taxon>
        <taxon>Pseudonocardiales</taxon>
        <taxon>Pseudonocardiaceae</taxon>
        <taxon>Saccharothrix</taxon>
    </lineage>
</organism>
<dbReference type="GO" id="GO:0005886">
    <property type="term" value="C:plasma membrane"/>
    <property type="evidence" value="ECO:0007669"/>
    <property type="project" value="TreeGrafter"/>
</dbReference>
<dbReference type="Pfam" id="PF04075">
    <property type="entry name" value="F420H2_quin_red"/>
    <property type="match status" value="1"/>
</dbReference>
<dbReference type="GO" id="GO:0070967">
    <property type="term" value="F:coenzyme F420 binding"/>
    <property type="evidence" value="ECO:0007669"/>
    <property type="project" value="TreeGrafter"/>
</dbReference>
<comment type="similarity">
    <text evidence="1">Belongs to the F420H(2)-dependent quinone reductase family.</text>
</comment>
<sequence length="141" mass="15749">MSVQDSPVAWVNEHIGKYVASGGEEGHEWQPGVFTLLLTTIGRKSGQPRRTALIYQPYGDAYVVVASYGGAPEHPAWYRNLAARNEAEVQVKSDVFPARARTATGEERAGLWQLMTEVWPAYDDYAEKTDREIPVVVLERV</sequence>